<dbReference type="NCBIfam" id="TIGR02595">
    <property type="entry name" value="PEP_CTERM"/>
    <property type="match status" value="1"/>
</dbReference>
<keyword evidence="3" id="KW-1185">Reference proteome</keyword>
<evidence type="ECO:0000256" key="1">
    <source>
        <dbReference type="SAM" id="SignalP"/>
    </source>
</evidence>
<evidence type="ECO:0000313" key="2">
    <source>
        <dbReference type="EMBL" id="MBK1833369.1"/>
    </source>
</evidence>
<feature type="signal peptide" evidence="1">
    <location>
        <begin position="1"/>
        <end position="24"/>
    </location>
</feature>
<dbReference type="AlphaFoldDB" id="A0A934RL21"/>
<keyword evidence="1" id="KW-0732">Signal</keyword>
<dbReference type="InterPro" id="IPR009003">
    <property type="entry name" value="Peptidase_S1_PA"/>
</dbReference>
<sequence length="280" mass="29151">MKSTPRLILTLTLSSLTLSSLPLAAIQIDDYTAASNDRFANDAGFIMGGFDLSGVGRSSDGRWATLVSENVFLSANHFHPGINASVTFFASNDPLGSSITIDVASGQRIGDTDIWAGILESPVPAGYTSYSIASSPNLGSNAYLFGLNPSSDRSSDNMKVGRNILTSVLSGQAVSGASGDALIANYDNGPLPPYVEHESLVQTGDSGGPLFVEDGLTGELILNGTNWFVGTVGGTDVSGFTVLSQEQAAIQSIIDANTVPEPGTAVLTFLATATLLRRRR</sequence>
<gene>
    <name evidence="2" type="ORF">JIN78_04780</name>
</gene>
<accession>A0A934RL21</accession>
<organism evidence="2 3">
    <name type="scientific">Roseibacillus ishigakijimensis</name>
    <dbReference type="NCBI Taxonomy" id="454146"/>
    <lineage>
        <taxon>Bacteria</taxon>
        <taxon>Pseudomonadati</taxon>
        <taxon>Verrucomicrobiota</taxon>
        <taxon>Verrucomicrobiia</taxon>
        <taxon>Verrucomicrobiales</taxon>
        <taxon>Verrucomicrobiaceae</taxon>
        <taxon>Roseibacillus</taxon>
    </lineage>
</organism>
<reference evidence="2" key="1">
    <citation type="submission" date="2021-01" db="EMBL/GenBank/DDBJ databases">
        <title>Modified the classification status of verrucomicrobia.</title>
        <authorList>
            <person name="Feng X."/>
        </authorList>
    </citation>
    <scope>NUCLEOTIDE SEQUENCE</scope>
    <source>
        <strain evidence="2">KCTC 12986</strain>
    </source>
</reference>
<proteinExistence type="predicted"/>
<name>A0A934RL21_9BACT</name>
<protein>
    <submittedName>
        <fullName evidence="2">PEP-CTERM sorting domain-containing protein</fullName>
    </submittedName>
</protein>
<dbReference type="SUPFAM" id="SSF50494">
    <property type="entry name" value="Trypsin-like serine proteases"/>
    <property type="match status" value="1"/>
</dbReference>
<evidence type="ECO:0000313" key="3">
    <source>
        <dbReference type="Proteomes" id="UP000604083"/>
    </source>
</evidence>
<dbReference type="InterPro" id="IPR013424">
    <property type="entry name" value="Ice-binding_C"/>
</dbReference>
<feature type="chain" id="PRO_5038104690" evidence="1">
    <location>
        <begin position="25"/>
        <end position="280"/>
    </location>
</feature>
<dbReference type="Proteomes" id="UP000604083">
    <property type="component" value="Unassembled WGS sequence"/>
</dbReference>
<comment type="caution">
    <text evidence="2">The sequence shown here is derived from an EMBL/GenBank/DDBJ whole genome shotgun (WGS) entry which is preliminary data.</text>
</comment>
<dbReference type="RefSeq" id="WP_200390804.1">
    <property type="nucleotide sequence ID" value="NZ_JAENIO010000008.1"/>
</dbReference>
<dbReference type="EMBL" id="JAENIO010000008">
    <property type="protein sequence ID" value="MBK1833369.1"/>
    <property type="molecule type" value="Genomic_DNA"/>
</dbReference>